<sequence length="369" mass="39070">MPCIAPSSVDIAVTAVHSSPSLSLSLSFLPLARRRQGARRSLSLFLPRPRRTPPAGLAVVPQLLFFVLLPRLSPFDAPATSFSKCRDAPTPPDMRFTLFSAATALLAFAPAFAVPTGTSLEERTVGCKGIFQCRTLYRPPNSVATCINNACGYACLDGYSPTLGRLGQCTKIPTSSSSTSRSVAVSSTRTTTGAPAPSTTTTTTTSVVPAPSVTLTPNAMAAAGVTGFQGNNTNAIVSWFHTNSGQDSTNGNSWCGYPYSDAVPGFAPSLKTMLTSFGGSYETAAKAYCGLEAIVRTPEGRTATLFIADAFDDTWVRTPSSIDVVYGSFPLLFGRQTDNKLDVVKAASWTLTGRRNERYRFKGEGARGL</sequence>
<name>A0A5C5G317_9BASI</name>
<dbReference type="EMBL" id="SOZI01000010">
    <property type="protein sequence ID" value="TNY23550.1"/>
    <property type="molecule type" value="Genomic_DNA"/>
</dbReference>
<feature type="region of interest" description="Disordered" evidence="1">
    <location>
        <begin position="173"/>
        <end position="209"/>
    </location>
</feature>
<dbReference type="Proteomes" id="UP000311382">
    <property type="component" value="Unassembled WGS sequence"/>
</dbReference>
<gene>
    <name evidence="2" type="ORF">DMC30DRAFT_9869</name>
</gene>
<accession>A0A5C5G317</accession>
<feature type="compositionally biased region" description="Low complexity" evidence="1">
    <location>
        <begin position="174"/>
        <end position="209"/>
    </location>
</feature>
<organism evidence="2 3">
    <name type="scientific">Rhodotorula diobovata</name>
    <dbReference type="NCBI Taxonomy" id="5288"/>
    <lineage>
        <taxon>Eukaryota</taxon>
        <taxon>Fungi</taxon>
        <taxon>Dikarya</taxon>
        <taxon>Basidiomycota</taxon>
        <taxon>Pucciniomycotina</taxon>
        <taxon>Microbotryomycetes</taxon>
        <taxon>Sporidiobolales</taxon>
        <taxon>Sporidiobolaceae</taxon>
        <taxon>Rhodotorula</taxon>
    </lineage>
</organism>
<evidence type="ECO:0000313" key="2">
    <source>
        <dbReference type="EMBL" id="TNY23550.1"/>
    </source>
</evidence>
<evidence type="ECO:0000313" key="3">
    <source>
        <dbReference type="Proteomes" id="UP000311382"/>
    </source>
</evidence>
<comment type="caution">
    <text evidence="2">The sequence shown here is derived from an EMBL/GenBank/DDBJ whole genome shotgun (WGS) entry which is preliminary data.</text>
</comment>
<dbReference type="AlphaFoldDB" id="A0A5C5G317"/>
<evidence type="ECO:0000256" key="1">
    <source>
        <dbReference type="SAM" id="MobiDB-lite"/>
    </source>
</evidence>
<reference evidence="2 3" key="1">
    <citation type="submission" date="2019-03" db="EMBL/GenBank/DDBJ databases">
        <title>Rhodosporidium diobovatum UCD-FST 08-225 genome sequencing, assembly, and annotation.</title>
        <authorList>
            <person name="Fakankun I.U."/>
            <person name="Fristensky B."/>
            <person name="Levin D.B."/>
        </authorList>
    </citation>
    <scope>NUCLEOTIDE SEQUENCE [LARGE SCALE GENOMIC DNA]</scope>
    <source>
        <strain evidence="2 3">UCD-FST 08-225</strain>
    </source>
</reference>
<protein>
    <submittedName>
        <fullName evidence="2">Uncharacterized protein</fullName>
    </submittedName>
</protein>
<keyword evidence="3" id="KW-1185">Reference proteome</keyword>
<proteinExistence type="predicted"/>
<dbReference type="OrthoDB" id="2138957at2759"/>